<comment type="function">
    <text evidence="3">Catalyzes the last step of the phosphorylated serine biosynthetic pathway, i.e. dephosphorylation of O-phospho-L-serine to form L-serine.</text>
</comment>
<keyword evidence="3" id="KW-0718">Serine biosynthesis</keyword>
<proteinExistence type="inferred from homology"/>
<dbReference type="InterPro" id="IPR044266">
    <property type="entry name" value="PSP_YsaA"/>
</dbReference>
<dbReference type="SUPFAM" id="SSF56784">
    <property type="entry name" value="HAD-like"/>
    <property type="match status" value="1"/>
</dbReference>
<organism evidence="4 5">
    <name type="scientific">Ferviditalea candida</name>
    <dbReference type="NCBI Taxonomy" id="3108399"/>
    <lineage>
        <taxon>Bacteria</taxon>
        <taxon>Bacillati</taxon>
        <taxon>Bacillota</taxon>
        <taxon>Bacilli</taxon>
        <taxon>Bacillales</taxon>
        <taxon>Paenibacillaceae</taxon>
        <taxon>Ferviditalea</taxon>
    </lineage>
</organism>
<reference evidence="4" key="1">
    <citation type="submission" date="2023-12" db="EMBL/GenBank/DDBJ databases">
        <title>Fervidustalea candida gen. nov., sp. nov., a novel member of the family Paenibacillaceae isolated from a geothermal area.</title>
        <authorList>
            <person name="Li W.-J."/>
            <person name="Jiao J.-Y."/>
            <person name="Chen Y."/>
        </authorList>
    </citation>
    <scope>NUCLEOTIDE SEQUENCE</scope>
    <source>
        <strain evidence="4">SYSU GA230002</strain>
    </source>
</reference>
<dbReference type="Gene3D" id="3.40.50.1000">
    <property type="entry name" value="HAD superfamily/HAD-like"/>
    <property type="match status" value="1"/>
</dbReference>
<dbReference type="EC" id="3.1.3.3" evidence="3"/>
<evidence type="ECO:0000256" key="1">
    <source>
        <dbReference type="ARBA" id="ARBA00022801"/>
    </source>
</evidence>
<comment type="cofactor">
    <cofactor evidence="3">
        <name>Mg(2+)</name>
        <dbReference type="ChEBI" id="CHEBI:18420"/>
    </cofactor>
    <cofactor evidence="3">
        <name>Co(2+)</name>
        <dbReference type="ChEBI" id="CHEBI:48828"/>
    </cofactor>
</comment>
<comment type="catalytic activity">
    <reaction evidence="3">
        <text>O-phospho-L-serine + H2O = L-serine + phosphate</text>
        <dbReference type="Rhea" id="RHEA:21208"/>
        <dbReference type="ChEBI" id="CHEBI:15377"/>
        <dbReference type="ChEBI" id="CHEBI:33384"/>
        <dbReference type="ChEBI" id="CHEBI:43474"/>
        <dbReference type="ChEBI" id="CHEBI:57524"/>
        <dbReference type="EC" id="3.1.3.3"/>
    </reaction>
</comment>
<name>A0ABU5ZJP9_9BACL</name>
<gene>
    <name evidence="4" type="ORF">VF724_13655</name>
</gene>
<evidence type="ECO:0000256" key="2">
    <source>
        <dbReference type="ARBA" id="ARBA00022842"/>
    </source>
</evidence>
<dbReference type="PANTHER" id="PTHR46470">
    <property type="entry name" value="N-ACYLNEURAMINATE-9-PHOSPHATASE"/>
    <property type="match status" value="1"/>
</dbReference>
<dbReference type="GO" id="GO:0016787">
    <property type="term" value="F:hydrolase activity"/>
    <property type="evidence" value="ECO:0007669"/>
    <property type="project" value="UniProtKB-KW"/>
</dbReference>
<dbReference type="Proteomes" id="UP001310386">
    <property type="component" value="Unassembled WGS sequence"/>
</dbReference>
<dbReference type="InterPro" id="IPR036412">
    <property type="entry name" value="HAD-like_sf"/>
</dbReference>
<dbReference type="HAMAP" id="MF_02240">
    <property type="entry name" value="PSP"/>
    <property type="match status" value="1"/>
</dbReference>
<comment type="catalytic activity">
    <reaction evidence="3">
        <text>O-phospho-D-serine + H2O = D-serine + phosphate</text>
        <dbReference type="Rhea" id="RHEA:24873"/>
        <dbReference type="ChEBI" id="CHEBI:15377"/>
        <dbReference type="ChEBI" id="CHEBI:35247"/>
        <dbReference type="ChEBI" id="CHEBI:43474"/>
        <dbReference type="ChEBI" id="CHEBI:58680"/>
        <dbReference type="EC" id="3.1.3.3"/>
    </reaction>
</comment>
<dbReference type="Pfam" id="PF00702">
    <property type="entry name" value="Hydrolase"/>
    <property type="match status" value="1"/>
</dbReference>
<evidence type="ECO:0000313" key="4">
    <source>
        <dbReference type="EMBL" id="MEB3102710.1"/>
    </source>
</evidence>
<comment type="similarity">
    <text evidence="3">Belongs to the HAD-like hydrolase superfamily.</text>
</comment>
<evidence type="ECO:0000313" key="5">
    <source>
        <dbReference type="Proteomes" id="UP001310386"/>
    </source>
</evidence>
<dbReference type="NCBIfam" id="TIGR01549">
    <property type="entry name" value="HAD-SF-IA-v1"/>
    <property type="match status" value="1"/>
</dbReference>
<dbReference type="PANTHER" id="PTHR46470:SF3">
    <property type="entry name" value="N-ACYLNEURAMINATE-9-PHOSPHATASE"/>
    <property type="match status" value="1"/>
</dbReference>
<keyword evidence="3" id="KW-0028">Amino-acid biosynthesis</keyword>
<keyword evidence="5" id="KW-1185">Reference proteome</keyword>
<evidence type="ECO:0000256" key="3">
    <source>
        <dbReference type="HAMAP-Rule" id="MF_02240"/>
    </source>
</evidence>
<comment type="caution">
    <text evidence="4">The sequence shown here is derived from an EMBL/GenBank/DDBJ whole genome shotgun (WGS) entry which is preliminary data.</text>
</comment>
<keyword evidence="3" id="KW-0170">Cobalt</keyword>
<dbReference type="InterPro" id="IPR051400">
    <property type="entry name" value="HAD-like_hydrolase"/>
</dbReference>
<dbReference type="SFLD" id="SFLDG01129">
    <property type="entry name" value="C1.5:_HAD__Beta-PGM__Phosphata"/>
    <property type="match status" value="1"/>
</dbReference>
<dbReference type="Gene3D" id="1.20.120.710">
    <property type="entry name" value="Haloacid dehalogenase hydrolase-like domain"/>
    <property type="match status" value="1"/>
</dbReference>
<dbReference type="InterPro" id="IPR006439">
    <property type="entry name" value="HAD-SF_hydro_IA"/>
</dbReference>
<keyword evidence="1 3" id="KW-0378">Hydrolase</keyword>
<protein>
    <recommendedName>
        <fullName evidence="3">Phosphoserine phosphatase</fullName>
        <shortName evidence="3">PSP</shortName>
        <ecNumber evidence="3">3.1.3.3</ecNumber>
    </recommendedName>
</protein>
<dbReference type="InterPro" id="IPR023214">
    <property type="entry name" value="HAD_sf"/>
</dbReference>
<accession>A0ABU5ZJP9</accession>
<sequence length="265" mass="30091">MTIKAVLFDLDDTLLWDDKSVEEAFQATCREAQKMAGIDPFELEQAVRRGAIALYETYDVFPFAKMIGINAFEALWGHFTEGADENFRKLERLAPVYRKEAWTRGLKAVGVDDPELGYSLGEIFPAERRKRPLVYDETFPVLNRLKDEGYQLLMLTNGAPDLQQEKINGVPELAPYFEHIVISGNFGEGKPAASIFEYAVRLLGIRPEEGIMVGDKLNTDILGSSRIGMPNAWVNRRGSENRTEIRPVHEIRNLQSLFDILEHSR</sequence>
<dbReference type="SFLD" id="SFLDS00003">
    <property type="entry name" value="Haloacid_Dehalogenase"/>
    <property type="match status" value="1"/>
</dbReference>
<comment type="pathway">
    <text evidence="3">Amino-acid biosynthesis; L-serine biosynthesis; L-serine from 3-phospho-D-glycerate: step 3/3.</text>
</comment>
<dbReference type="EMBL" id="JAYJLD010000021">
    <property type="protein sequence ID" value="MEB3102710.1"/>
    <property type="molecule type" value="Genomic_DNA"/>
</dbReference>
<keyword evidence="2 3" id="KW-0460">Magnesium</keyword>
<dbReference type="RefSeq" id="WP_371754832.1">
    <property type="nucleotide sequence ID" value="NZ_JAYJLD010000021.1"/>
</dbReference>